<keyword evidence="3" id="KW-0378">Hydrolase</keyword>
<dbReference type="InterPro" id="IPR001254">
    <property type="entry name" value="Trypsin_dom"/>
</dbReference>
<accession>A0A4U5MBQ0</accession>
<dbReference type="CDD" id="cd00190">
    <property type="entry name" value="Tryp_SPc"/>
    <property type="match status" value="1"/>
</dbReference>
<protein>
    <recommendedName>
        <fullName evidence="7">Peptidase S1 domain-containing protein</fullName>
    </recommendedName>
</protein>
<keyword evidence="9" id="KW-1185">Reference proteome</keyword>
<reference evidence="8 9" key="1">
    <citation type="journal article" date="2015" name="Genome Biol.">
        <title>Comparative genomics of Steinernema reveals deeply conserved gene regulatory networks.</title>
        <authorList>
            <person name="Dillman A.R."/>
            <person name="Macchietto M."/>
            <person name="Porter C.F."/>
            <person name="Rogers A."/>
            <person name="Williams B."/>
            <person name="Antoshechkin I."/>
            <person name="Lee M.M."/>
            <person name="Goodwin Z."/>
            <person name="Lu X."/>
            <person name="Lewis E.E."/>
            <person name="Goodrich-Blair H."/>
            <person name="Stock S.P."/>
            <person name="Adams B.J."/>
            <person name="Sternberg P.W."/>
            <person name="Mortazavi A."/>
        </authorList>
    </citation>
    <scope>NUCLEOTIDE SEQUENCE [LARGE SCALE GENOMIC DNA]</scope>
    <source>
        <strain evidence="8 9">ALL</strain>
    </source>
</reference>
<comment type="caution">
    <text evidence="8">The sequence shown here is derived from an EMBL/GenBank/DDBJ whole genome shotgun (WGS) entry which is preliminary data.</text>
</comment>
<feature type="domain" description="Peptidase S1" evidence="7">
    <location>
        <begin position="25"/>
        <end position="258"/>
    </location>
</feature>
<dbReference type="InterPro" id="IPR001314">
    <property type="entry name" value="Peptidase_S1A"/>
</dbReference>
<dbReference type="OrthoDB" id="5912168at2759"/>
<dbReference type="STRING" id="34508.A0A4U5MBQ0"/>
<evidence type="ECO:0000256" key="4">
    <source>
        <dbReference type="ARBA" id="ARBA00022825"/>
    </source>
</evidence>
<evidence type="ECO:0000313" key="9">
    <source>
        <dbReference type="Proteomes" id="UP000298663"/>
    </source>
</evidence>
<keyword evidence="2" id="KW-0645">Protease</keyword>
<dbReference type="InterPro" id="IPR018114">
    <property type="entry name" value="TRYPSIN_HIS"/>
</dbReference>
<dbReference type="PANTHER" id="PTHR24276">
    <property type="entry name" value="POLYSERASE-RELATED"/>
    <property type="match status" value="1"/>
</dbReference>
<proteinExistence type="inferred from homology"/>
<dbReference type="GO" id="GO:0004252">
    <property type="term" value="F:serine-type endopeptidase activity"/>
    <property type="evidence" value="ECO:0007669"/>
    <property type="project" value="InterPro"/>
</dbReference>
<dbReference type="SUPFAM" id="SSF50494">
    <property type="entry name" value="Trypsin-like serine proteases"/>
    <property type="match status" value="1"/>
</dbReference>
<name>A0A4U5MBQ0_STECR</name>
<dbReference type="PROSITE" id="PS00134">
    <property type="entry name" value="TRYPSIN_HIS"/>
    <property type="match status" value="1"/>
</dbReference>
<feature type="chain" id="PRO_5021011568" description="Peptidase S1 domain-containing protein" evidence="6">
    <location>
        <begin position="25"/>
        <end position="268"/>
    </location>
</feature>
<comment type="similarity">
    <text evidence="1">Belongs to the peptidase S1 family.</text>
</comment>
<dbReference type="InterPro" id="IPR050430">
    <property type="entry name" value="Peptidase_S1"/>
</dbReference>
<evidence type="ECO:0000256" key="5">
    <source>
        <dbReference type="ARBA" id="ARBA00023157"/>
    </source>
</evidence>
<dbReference type="PRINTS" id="PR00722">
    <property type="entry name" value="CHYMOTRYPSIN"/>
</dbReference>
<dbReference type="PANTHER" id="PTHR24276:SF98">
    <property type="entry name" value="FI18310P1-RELATED"/>
    <property type="match status" value="1"/>
</dbReference>
<dbReference type="Proteomes" id="UP000298663">
    <property type="component" value="Unassembled WGS sequence"/>
</dbReference>
<organism evidence="8 9">
    <name type="scientific">Steinernema carpocapsae</name>
    <name type="common">Entomopathogenic nematode</name>
    <dbReference type="NCBI Taxonomy" id="34508"/>
    <lineage>
        <taxon>Eukaryota</taxon>
        <taxon>Metazoa</taxon>
        <taxon>Ecdysozoa</taxon>
        <taxon>Nematoda</taxon>
        <taxon>Chromadorea</taxon>
        <taxon>Rhabditida</taxon>
        <taxon>Tylenchina</taxon>
        <taxon>Panagrolaimomorpha</taxon>
        <taxon>Strongyloidoidea</taxon>
        <taxon>Steinernematidae</taxon>
        <taxon>Steinernema</taxon>
    </lineage>
</organism>
<evidence type="ECO:0000259" key="7">
    <source>
        <dbReference type="PROSITE" id="PS50240"/>
    </source>
</evidence>
<keyword evidence="4" id="KW-0720">Serine protease</keyword>
<dbReference type="InterPro" id="IPR009003">
    <property type="entry name" value="Peptidase_S1_PA"/>
</dbReference>
<dbReference type="InterPro" id="IPR043504">
    <property type="entry name" value="Peptidase_S1_PA_chymotrypsin"/>
</dbReference>
<evidence type="ECO:0000256" key="1">
    <source>
        <dbReference type="ARBA" id="ARBA00007664"/>
    </source>
</evidence>
<reference evidence="8 9" key="2">
    <citation type="journal article" date="2019" name="G3 (Bethesda)">
        <title>Hybrid Assembly of the Genome of the Entomopathogenic Nematode Steinernema carpocapsae Identifies the X-Chromosome.</title>
        <authorList>
            <person name="Serra L."/>
            <person name="Macchietto M."/>
            <person name="Macias-Munoz A."/>
            <person name="McGill C.J."/>
            <person name="Rodriguez I.M."/>
            <person name="Rodriguez B."/>
            <person name="Murad R."/>
            <person name="Mortazavi A."/>
        </authorList>
    </citation>
    <scope>NUCLEOTIDE SEQUENCE [LARGE SCALE GENOMIC DNA]</scope>
    <source>
        <strain evidence="8 9">ALL</strain>
    </source>
</reference>
<dbReference type="SMART" id="SM00020">
    <property type="entry name" value="Tryp_SPc"/>
    <property type="match status" value="1"/>
</dbReference>
<gene>
    <name evidence="8" type="ORF">L596_022862</name>
</gene>
<dbReference type="GO" id="GO:0006508">
    <property type="term" value="P:proteolysis"/>
    <property type="evidence" value="ECO:0007669"/>
    <property type="project" value="UniProtKB-KW"/>
</dbReference>
<evidence type="ECO:0000256" key="3">
    <source>
        <dbReference type="ARBA" id="ARBA00022801"/>
    </source>
</evidence>
<feature type="signal peptide" evidence="6">
    <location>
        <begin position="1"/>
        <end position="24"/>
    </location>
</feature>
<keyword evidence="6" id="KW-0732">Signal</keyword>
<dbReference type="PROSITE" id="PS50240">
    <property type="entry name" value="TRYPSIN_DOM"/>
    <property type="match status" value="1"/>
</dbReference>
<evidence type="ECO:0000256" key="6">
    <source>
        <dbReference type="SAM" id="SignalP"/>
    </source>
</evidence>
<evidence type="ECO:0000313" key="8">
    <source>
        <dbReference type="EMBL" id="TKR66587.1"/>
    </source>
</evidence>
<dbReference type="Pfam" id="PF00089">
    <property type="entry name" value="Trypsin"/>
    <property type="match status" value="1"/>
</dbReference>
<keyword evidence="5" id="KW-1015">Disulfide bond</keyword>
<dbReference type="Gene3D" id="2.40.10.10">
    <property type="entry name" value="Trypsin-like serine proteases"/>
    <property type="match status" value="1"/>
</dbReference>
<evidence type="ECO:0000256" key="2">
    <source>
        <dbReference type="ARBA" id="ARBA00022670"/>
    </source>
</evidence>
<dbReference type="AlphaFoldDB" id="A0A4U5MBQ0"/>
<dbReference type="EMBL" id="AZBU02000008">
    <property type="protein sequence ID" value="TKR66587.1"/>
    <property type="molecule type" value="Genomic_DNA"/>
</dbReference>
<sequence>MKPFYLLLAFFAATFSNPLPQGQAIFGGSDVSPGQFPFFAHLSFNFNDGSSKVCSGSLITEKHILTAAHCCQGAFKDGKAVLGLTDSAKLDVPGVQDGKIVKCTANPKFGANGANGFVHDVAVVELENPLQLTDSVQVVKIPNRDFFVSFNAPVPKASVVGFDASGNSTSLQFARVNFANIFTCEIQYETHNAAIDKDMICLARPNKGISKGDDGGPNVVTWKRVVYQMGVNSFFAADLPSVSARTSQYCDFIRATVGNVFECADFKP</sequence>